<keyword evidence="4" id="KW-1185">Reference proteome</keyword>
<dbReference type="AlphaFoldDB" id="A0A545SY36"/>
<dbReference type="EMBL" id="VHSG01000026">
    <property type="protein sequence ID" value="TQV69878.1"/>
    <property type="molecule type" value="Genomic_DNA"/>
</dbReference>
<reference evidence="3 4" key="1">
    <citation type="submission" date="2019-06" db="EMBL/GenBank/DDBJ databases">
        <title>Whole genome sequence for Cellvibrionaceae sp. R142.</title>
        <authorList>
            <person name="Wang G."/>
        </authorList>
    </citation>
    <scope>NUCLEOTIDE SEQUENCE [LARGE SCALE GENOMIC DNA]</scope>
    <source>
        <strain evidence="3 4">R142</strain>
    </source>
</reference>
<evidence type="ECO:0000313" key="4">
    <source>
        <dbReference type="Proteomes" id="UP000319732"/>
    </source>
</evidence>
<feature type="region of interest" description="Disordered" evidence="1">
    <location>
        <begin position="24"/>
        <end position="45"/>
    </location>
</feature>
<comment type="caution">
    <text evidence="3">The sequence shown here is derived from an EMBL/GenBank/DDBJ whole genome shotgun (WGS) entry which is preliminary data.</text>
</comment>
<feature type="signal peptide" evidence="2">
    <location>
        <begin position="1"/>
        <end position="20"/>
    </location>
</feature>
<proteinExistence type="predicted"/>
<dbReference type="Proteomes" id="UP000319732">
    <property type="component" value="Unassembled WGS sequence"/>
</dbReference>
<accession>A0A545SY36</accession>
<protein>
    <submittedName>
        <fullName evidence="3">Uncharacterized protein</fullName>
    </submittedName>
</protein>
<name>A0A545SY36_9GAMM</name>
<evidence type="ECO:0000256" key="1">
    <source>
        <dbReference type="SAM" id="MobiDB-lite"/>
    </source>
</evidence>
<evidence type="ECO:0000256" key="2">
    <source>
        <dbReference type="SAM" id="SignalP"/>
    </source>
</evidence>
<dbReference type="PROSITE" id="PS51257">
    <property type="entry name" value="PROKAR_LIPOPROTEIN"/>
    <property type="match status" value="1"/>
</dbReference>
<gene>
    <name evidence="3" type="ORF">FKG94_22255</name>
</gene>
<sequence>MQAKRILPFFVSLLFFTITGCGGGGGSSSNPGNPDPNPVDPGPQNRELQVTVSGLVAELTVTWQGQTIVLNPDRLSTNVEAPGPAGGAPEYSGPQYQNCSDYELVETDNGYNLTITCAEPDPLQLRVTIAGLQGELGVQWFDQNRSYDGDITGALIESRPGVLVEPSITAMPALQNCAGEFVATDQPLAFTYNIECTERVVTHHIVIDAALPYPVTLALADQEPIVIQQESVRFPTGSSPLDTVSITAVGGTQRCELDRQVPGENRDEQHWSLSCREYLVYGDPRAENPGIYLTYGNGEKFLLESGDPGSYAVDTYTSLDKQAVLHPDFGARILEFSDSGVSWRPMDQIPAGTIFQTLFTDNVAYMAIVSQRADGPFYHVWSIGSNLETREVTTNSDENGHVRLIPVSPRADIVGIDYLFLSNRFVRISASGQETDTATTVEPGGEVHAIKTPPFQGQRLSWIFRANETTGRLDANFFGSPQTVPDFHPDAQANVAVWYDDAGNERVLLLGAGVGGPDQPRQLVELDLLLELAWTVPLDLPVPQSVGYMGTDERGQTLVITRGDDDLEDGLALLATTTGPVDLDALSRAVGITGQLRVRPEERENAGGIYRTAQAYKGWLLLFEGGATGNVWLTDGSAAHTWKIDEGVAWTAFRGGAYNLVAAGATMAAVSYERAGTQMLALPGVSGGGIATD</sequence>
<organism evidence="3 4">
    <name type="scientific">Exilibacterium tricleocarpae</name>
    <dbReference type="NCBI Taxonomy" id="2591008"/>
    <lineage>
        <taxon>Bacteria</taxon>
        <taxon>Pseudomonadati</taxon>
        <taxon>Pseudomonadota</taxon>
        <taxon>Gammaproteobacteria</taxon>
        <taxon>Cellvibrionales</taxon>
        <taxon>Cellvibrionaceae</taxon>
        <taxon>Exilibacterium</taxon>
    </lineage>
</organism>
<feature type="chain" id="PRO_5022000699" evidence="2">
    <location>
        <begin position="21"/>
        <end position="693"/>
    </location>
</feature>
<evidence type="ECO:0000313" key="3">
    <source>
        <dbReference type="EMBL" id="TQV69878.1"/>
    </source>
</evidence>
<dbReference type="RefSeq" id="WP_142929156.1">
    <property type="nucleotide sequence ID" value="NZ_ML660104.1"/>
</dbReference>
<keyword evidence="2" id="KW-0732">Signal</keyword>